<keyword evidence="13" id="KW-1185">Reference proteome</keyword>
<dbReference type="AlphaFoldDB" id="A0A0Q3KIY6"/>
<dbReference type="GO" id="GO:0015095">
    <property type="term" value="F:magnesium ion transmembrane transporter activity"/>
    <property type="evidence" value="ECO:0007669"/>
    <property type="project" value="UniProtKB-ARBA"/>
</dbReference>
<evidence type="ECO:0000313" key="12">
    <source>
        <dbReference type="EnsemblPlants" id="KQK11113"/>
    </source>
</evidence>
<evidence type="ECO:0000313" key="11">
    <source>
        <dbReference type="EMBL" id="KQK11113.1"/>
    </source>
</evidence>
<evidence type="ECO:0000256" key="2">
    <source>
        <dbReference type="ARBA" id="ARBA00007535"/>
    </source>
</evidence>
<feature type="transmembrane region" description="Helical" evidence="9">
    <location>
        <begin position="381"/>
        <end position="404"/>
    </location>
</feature>
<keyword evidence="3 9" id="KW-0813">Transport</keyword>
<dbReference type="Pfam" id="PF22099">
    <property type="entry name" value="MRS2-like"/>
    <property type="match status" value="2"/>
</dbReference>
<feature type="region of interest" description="Disordered" evidence="10">
    <location>
        <begin position="122"/>
        <end position="178"/>
    </location>
</feature>
<accession>A0A0Q3KIY6</accession>
<feature type="compositionally biased region" description="Low complexity" evidence="10">
    <location>
        <begin position="136"/>
        <end position="149"/>
    </location>
</feature>
<feature type="region of interest" description="Disordered" evidence="10">
    <location>
        <begin position="234"/>
        <end position="283"/>
    </location>
</feature>
<evidence type="ECO:0000256" key="4">
    <source>
        <dbReference type="ARBA" id="ARBA00022692"/>
    </source>
</evidence>
<feature type="compositionally biased region" description="Basic and acidic residues" evidence="10">
    <location>
        <begin position="259"/>
        <end position="275"/>
    </location>
</feature>
<evidence type="ECO:0000256" key="9">
    <source>
        <dbReference type="RuleBase" id="RU366041"/>
    </source>
</evidence>
<comment type="similarity">
    <text evidence="2 9">Belongs to the CorA metal ion transporter (MIT) (TC 1.A.35.5) family.</text>
</comment>
<keyword evidence="6 9" id="KW-1133">Transmembrane helix</keyword>
<evidence type="ECO:0000313" key="13">
    <source>
        <dbReference type="Proteomes" id="UP000008810"/>
    </source>
</evidence>
<dbReference type="FunFam" id="2.40.128.330:FF:000001">
    <property type="entry name" value="Magnesium transporter MRS2-1"/>
    <property type="match status" value="1"/>
</dbReference>
<dbReference type="Gene3D" id="2.40.128.330">
    <property type="match status" value="1"/>
</dbReference>
<dbReference type="Gene3D" id="1.20.58.340">
    <property type="entry name" value="Magnesium transport protein CorA, transmembrane region"/>
    <property type="match status" value="2"/>
</dbReference>
<reference evidence="11 12" key="1">
    <citation type="journal article" date="2010" name="Nature">
        <title>Genome sequencing and analysis of the model grass Brachypodium distachyon.</title>
        <authorList>
            <consortium name="International Brachypodium Initiative"/>
        </authorList>
    </citation>
    <scope>NUCLEOTIDE SEQUENCE [LARGE SCALE GENOMIC DNA]</scope>
    <source>
        <strain evidence="11 12">Bd21</strain>
    </source>
</reference>
<dbReference type="GO" id="GO:0016020">
    <property type="term" value="C:membrane"/>
    <property type="evidence" value="ECO:0007669"/>
    <property type="project" value="UniProtKB-SubCell"/>
</dbReference>
<evidence type="ECO:0000256" key="1">
    <source>
        <dbReference type="ARBA" id="ARBA00004141"/>
    </source>
</evidence>
<feature type="compositionally biased region" description="Polar residues" evidence="10">
    <location>
        <begin position="160"/>
        <end position="175"/>
    </location>
</feature>
<sequence length="412" mass="44817">MRPSTTPPGGGGGGGRRKAGAAAAAAASREWLVVPATGRARVEEAGKHAVMARTGLPARDLRVLDPLLSYPSTILGRERAIVVNLERVKAVITAAEVLLPNSKDPDFARFVRDLQARVLTSSSDQASEFTDMEGDSSAIASPLPAPSSSKEYELDMSKKTPISSGENEMTHSSRVPTLASAKDGSTKVLPFEFRALEVCLESACRSLEEEVRDELEHLLDDEMDMAEMYLTEKLTGQDISDASPRVEPRVEVDSPSQLEEDKLKEDRDGDYKSEADGSNGSFNGYKPDIEELEMLLEAYFVQIDGTLNKLSHLREYVDDTEDYINIMLDDKQNQLLQMGVMLSTATVVITAGVAVVGLFGMNIGISLYNPETPEEKAAANVMFWETTWGTVVGCAILYIVAMGWGKRSGLLQ</sequence>
<feature type="transmembrane region" description="Helical" evidence="9">
    <location>
        <begin position="335"/>
        <end position="361"/>
    </location>
</feature>
<keyword evidence="7 9" id="KW-0406">Ion transport</keyword>
<reference evidence="11" key="2">
    <citation type="submission" date="2017-06" db="EMBL/GenBank/DDBJ databases">
        <title>WGS assembly of Brachypodium distachyon.</title>
        <authorList>
            <consortium name="The International Brachypodium Initiative"/>
            <person name="Lucas S."/>
            <person name="Harmon-Smith M."/>
            <person name="Lail K."/>
            <person name="Tice H."/>
            <person name="Grimwood J."/>
            <person name="Bruce D."/>
            <person name="Barry K."/>
            <person name="Shu S."/>
            <person name="Lindquist E."/>
            <person name="Wang M."/>
            <person name="Pitluck S."/>
            <person name="Vogel J.P."/>
            <person name="Garvin D.F."/>
            <person name="Mockler T.C."/>
            <person name="Schmutz J."/>
            <person name="Rokhsar D."/>
            <person name="Bevan M.W."/>
        </authorList>
    </citation>
    <scope>NUCLEOTIDE SEQUENCE</scope>
    <source>
        <strain evidence="11">Bd21</strain>
    </source>
</reference>
<protein>
    <recommendedName>
        <fullName evidence="9">Magnesium transporter</fullName>
    </recommendedName>
</protein>
<dbReference type="RefSeq" id="XP_014754704.1">
    <property type="nucleotide sequence ID" value="XM_014899218.2"/>
</dbReference>
<dbReference type="Gramene" id="KQK11113">
    <property type="protein sequence ID" value="KQK11113"/>
    <property type="gene ID" value="BRADI_2g58180v3"/>
</dbReference>
<comment type="subcellular location">
    <subcellularLocation>
        <location evidence="1 9">Membrane</location>
        <topology evidence="1 9">Multi-pass membrane protein</topology>
    </subcellularLocation>
</comment>
<dbReference type="GeneID" id="100829890"/>
<gene>
    <name evidence="12" type="primary">LOC100829890</name>
    <name evidence="11" type="ORF">BRADI_2g58180v3</name>
</gene>
<keyword evidence="8 9" id="KW-0472">Membrane</keyword>
<dbReference type="PANTHER" id="PTHR13890:SF29">
    <property type="entry name" value="MAGNESIUM TRANSPORTER MRS2-F"/>
    <property type="match status" value="1"/>
</dbReference>
<keyword evidence="5 9" id="KW-0460">Magnesium</keyword>
<organism evidence="11">
    <name type="scientific">Brachypodium distachyon</name>
    <name type="common">Purple false brome</name>
    <name type="synonym">Trachynia distachya</name>
    <dbReference type="NCBI Taxonomy" id="15368"/>
    <lineage>
        <taxon>Eukaryota</taxon>
        <taxon>Viridiplantae</taxon>
        <taxon>Streptophyta</taxon>
        <taxon>Embryophyta</taxon>
        <taxon>Tracheophyta</taxon>
        <taxon>Spermatophyta</taxon>
        <taxon>Magnoliopsida</taxon>
        <taxon>Liliopsida</taxon>
        <taxon>Poales</taxon>
        <taxon>Poaceae</taxon>
        <taxon>BOP clade</taxon>
        <taxon>Pooideae</taxon>
        <taxon>Stipodae</taxon>
        <taxon>Brachypodieae</taxon>
        <taxon>Brachypodium</taxon>
    </lineage>
</organism>
<dbReference type="PANTHER" id="PTHR13890">
    <property type="entry name" value="RNA SPLICING PROTEIN MRS2, MITOCHONDRIAL"/>
    <property type="match status" value="1"/>
</dbReference>
<evidence type="ECO:0000256" key="10">
    <source>
        <dbReference type="SAM" id="MobiDB-lite"/>
    </source>
</evidence>
<evidence type="ECO:0000256" key="3">
    <source>
        <dbReference type="ARBA" id="ARBA00022448"/>
    </source>
</evidence>
<evidence type="ECO:0000256" key="7">
    <source>
        <dbReference type="ARBA" id="ARBA00023065"/>
    </source>
</evidence>
<name>A0A0Q3KIY6_BRADI</name>
<reference evidence="12" key="3">
    <citation type="submission" date="2018-08" db="UniProtKB">
        <authorList>
            <consortium name="EnsemblPlants"/>
        </authorList>
    </citation>
    <scope>IDENTIFICATION</scope>
    <source>
        <strain evidence="12">cv. Bd21</strain>
    </source>
</reference>
<evidence type="ECO:0000256" key="8">
    <source>
        <dbReference type="ARBA" id="ARBA00023136"/>
    </source>
</evidence>
<evidence type="ECO:0000256" key="5">
    <source>
        <dbReference type="ARBA" id="ARBA00022842"/>
    </source>
</evidence>
<dbReference type="EMBL" id="CM000881">
    <property type="protein sequence ID" value="KQK11113.1"/>
    <property type="molecule type" value="Genomic_DNA"/>
</dbReference>
<keyword evidence="4 9" id="KW-0812">Transmembrane</keyword>
<feature type="region of interest" description="Disordered" evidence="10">
    <location>
        <begin position="1"/>
        <end position="23"/>
    </location>
</feature>
<dbReference type="ExpressionAtlas" id="A0A0Q3KIY6">
    <property type="expression patterns" value="baseline and differential"/>
</dbReference>
<dbReference type="CDD" id="cd12823">
    <property type="entry name" value="Mrs2_Mfm1p-like"/>
    <property type="match status" value="1"/>
</dbReference>
<proteinExistence type="inferred from homology"/>
<comment type="function">
    <text evidence="9">Magnesium transporter that may mediate the influx of magnesium.</text>
</comment>
<dbReference type="OrthoDB" id="10251508at2759"/>
<evidence type="ECO:0000256" key="6">
    <source>
        <dbReference type="ARBA" id="ARBA00022989"/>
    </source>
</evidence>
<dbReference type="InterPro" id="IPR039204">
    <property type="entry name" value="MRS2-like"/>
</dbReference>
<dbReference type="EnsemblPlants" id="KQK11113">
    <property type="protein sequence ID" value="KQK11113"/>
    <property type="gene ID" value="BRADI_2g58180v3"/>
</dbReference>
<dbReference type="Proteomes" id="UP000008810">
    <property type="component" value="Chromosome 2"/>
</dbReference>